<comment type="caution">
    <text evidence="4">The sequence shown here is derived from an EMBL/GenBank/DDBJ whole genome shotgun (WGS) entry which is preliminary data.</text>
</comment>
<dbReference type="GO" id="GO:0080120">
    <property type="term" value="P:CAAX-box protein maturation"/>
    <property type="evidence" value="ECO:0007669"/>
    <property type="project" value="UniProtKB-ARBA"/>
</dbReference>
<dbReference type="Proteomes" id="UP000290567">
    <property type="component" value="Unassembled WGS sequence"/>
</dbReference>
<name>A0A4P5PDN0_9ENTE</name>
<gene>
    <name evidence="4" type="ORF">NRIC_20590</name>
</gene>
<keyword evidence="4" id="KW-0645">Protease</keyword>
<proteinExistence type="inferred from homology"/>
<comment type="similarity">
    <text evidence="1">Belongs to the UPF0177 family.</text>
</comment>
<feature type="transmembrane region" description="Helical" evidence="2">
    <location>
        <begin position="109"/>
        <end position="131"/>
    </location>
</feature>
<dbReference type="PANTHER" id="PTHR35797:SF1">
    <property type="entry name" value="PROTEASE"/>
    <property type="match status" value="1"/>
</dbReference>
<keyword evidence="2" id="KW-1133">Transmembrane helix</keyword>
<feature type="transmembrane region" description="Helical" evidence="2">
    <location>
        <begin position="83"/>
        <end position="102"/>
    </location>
</feature>
<dbReference type="EMBL" id="BJCC01000015">
    <property type="protein sequence ID" value="GCF94168.1"/>
    <property type="molecule type" value="Genomic_DNA"/>
</dbReference>
<keyword evidence="5" id="KW-1185">Reference proteome</keyword>
<sequence length="248" mass="27384">MSNQQLILRYLKISFGLIIPIALLFFVLHRSGVPTTNTLLGAVGLGIGGGSTAIAGLVTAKTSGKVSKYGEVLRDFFALRQPASAYFLVFTFLLLNFGAVFRPISLRSFLGYFLLSLLFGGIEELGWRYIFQPMLEVHYSFVSATLLTALAWGLWHILYFVLNGALFSMTATELVIFFIGLLGNSFILAAIFFITESLWLCVLYHACLNAFTQLLGGGNLLYSIILTLLSMGVSCLLVYWTEKGRVSR</sequence>
<feature type="transmembrane region" description="Helical" evidence="2">
    <location>
        <begin position="6"/>
        <end position="27"/>
    </location>
</feature>
<dbReference type="Pfam" id="PF02517">
    <property type="entry name" value="Rce1-like"/>
    <property type="match status" value="1"/>
</dbReference>
<evidence type="ECO:0000313" key="5">
    <source>
        <dbReference type="Proteomes" id="UP000290567"/>
    </source>
</evidence>
<reference evidence="5" key="1">
    <citation type="submission" date="2019-02" db="EMBL/GenBank/DDBJ databases">
        <title>Draft genome sequence of Enterococcus sp. Gos25-1.</title>
        <authorList>
            <person name="Tanaka N."/>
            <person name="Shiwa Y."/>
            <person name="Fujita N."/>
        </authorList>
    </citation>
    <scope>NUCLEOTIDE SEQUENCE [LARGE SCALE GENOMIC DNA]</scope>
    <source>
        <strain evidence="5">Gos25-1</strain>
    </source>
</reference>
<dbReference type="AlphaFoldDB" id="A0A4P5PDN0"/>
<accession>A0A4P5PDN0</accession>
<feature type="transmembrane region" description="Helical" evidence="2">
    <location>
        <begin position="174"/>
        <end position="200"/>
    </location>
</feature>
<evidence type="ECO:0000256" key="2">
    <source>
        <dbReference type="SAM" id="Phobius"/>
    </source>
</evidence>
<keyword evidence="2" id="KW-0812">Transmembrane</keyword>
<organism evidence="4 5">
    <name type="scientific">Enterococcus florum</name>
    <dbReference type="NCBI Taxonomy" id="2480627"/>
    <lineage>
        <taxon>Bacteria</taxon>
        <taxon>Bacillati</taxon>
        <taxon>Bacillota</taxon>
        <taxon>Bacilli</taxon>
        <taxon>Lactobacillales</taxon>
        <taxon>Enterococcaceae</taxon>
        <taxon>Enterococcus</taxon>
    </lineage>
</organism>
<dbReference type="InterPro" id="IPR003675">
    <property type="entry name" value="Rce1/LyrA-like_dom"/>
</dbReference>
<keyword evidence="4" id="KW-0378">Hydrolase</keyword>
<feature type="transmembrane region" description="Helical" evidence="2">
    <location>
        <begin position="39"/>
        <end position="60"/>
    </location>
</feature>
<dbReference type="OrthoDB" id="9777755at2"/>
<dbReference type="PANTHER" id="PTHR35797">
    <property type="entry name" value="PROTEASE-RELATED"/>
    <property type="match status" value="1"/>
</dbReference>
<evidence type="ECO:0000256" key="1">
    <source>
        <dbReference type="ARBA" id="ARBA00009067"/>
    </source>
</evidence>
<dbReference type="GO" id="GO:0006508">
    <property type="term" value="P:proteolysis"/>
    <property type="evidence" value="ECO:0007669"/>
    <property type="project" value="UniProtKB-KW"/>
</dbReference>
<feature type="transmembrane region" description="Helical" evidence="2">
    <location>
        <begin position="137"/>
        <end position="162"/>
    </location>
</feature>
<dbReference type="RefSeq" id="WP_146622605.1">
    <property type="nucleotide sequence ID" value="NZ_BJCC01000015.1"/>
</dbReference>
<dbReference type="InterPro" id="IPR042150">
    <property type="entry name" value="MmRce1-like"/>
</dbReference>
<evidence type="ECO:0000259" key="3">
    <source>
        <dbReference type="Pfam" id="PF02517"/>
    </source>
</evidence>
<keyword evidence="2" id="KW-0472">Membrane</keyword>
<feature type="domain" description="CAAX prenyl protease 2/Lysostaphin resistance protein A-like" evidence="3">
    <location>
        <begin position="109"/>
        <end position="211"/>
    </location>
</feature>
<dbReference type="GO" id="GO:0004175">
    <property type="term" value="F:endopeptidase activity"/>
    <property type="evidence" value="ECO:0007669"/>
    <property type="project" value="UniProtKB-ARBA"/>
</dbReference>
<evidence type="ECO:0000313" key="4">
    <source>
        <dbReference type="EMBL" id="GCF94168.1"/>
    </source>
</evidence>
<feature type="transmembrane region" description="Helical" evidence="2">
    <location>
        <begin position="220"/>
        <end position="240"/>
    </location>
</feature>
<protein>
    <submittedName>
        <fullName evidence="4">CAAX amino protease</fullName>
    </submittedName>
</protein>